<protein>
    <submittedName>
        <fullName evidence="1">GH92 family glycosyl hydrolase</fullName>
        <ecNumber evidence="1">3.2.1.-</ecNumber>
    </submittedName>
</protein>
<organism evidence="1 2">
    <name type="scientific">Halosquirtibacter laminarini</name>
    <dbReference type="NCBI Taxonomy" id="3374600"/>
    <lineage>
        <taxon>Bacteria</taxon>
        <taxon>Pseudomonadati</taxon>
        <taxon>Bacteroidota</taxon>
        <taxon>Bacteroidia</taxon>
        <taxon>Marinilabiliales</taxon>
        <taxon>Prolixibacteraceae</taxon>
        <taxon>Halosquirtibacter</taxon>
    </lineage>
</organism>
<evidence type="ECO:0000313" key="2">
    <source>
        <dbReference type="Proteomes" id="UP000826212"/>
    </source>
</evidence>
<reference evidence="1" key="1">
    <citation type="submission" date="2021-08" db="EMBL/GenBank/DDBJ databases">
        <title>Novel anaerobic bacterium isolated from sea squirt in East Sea, Republic of Korea.</title>
        <authorList>
            <person name="Nguyen T.H."/>
            <person name="Li Z."/>
            <person name="Lee Y.-J."/>
            <person name="Ko J."/>
            <person name="Kim S.-G."/>
        </authorList>
    </citation>
    <scope>NUCLEOTIDE SEQUENCE</scope>
    <source>
        <strain evidence="1">KCTC 25031</strain>
    </source>
</reference>
<keyword evidence="1" id="KW-0378">Hydrolase</keyword>
<name>A0AC61NNW0_9BACT</name>
<gene>
    <name evidence="1" type="ORF">K4L44_02335</name>
</gene>
<dbReference type="Proteomes" id="UP000826212">
    <property type="component" value="Chromosome"/>
</dbReference>
<keyword evidence="2" id="KW-1185">Reference proteome</keyword>
<dbReference type="EMBL" id="CP081303">
    <property type="protein sequence ID" value="QZE14720.1"/>
    <property type="molecule type" value="Genomic_DNA"/>
</dbReference>
<dbReference type="EC" id="3.2.1.-" evidence="1"/>
<keyword evidence="1" id="KW-0326">Glycosidase</keyword>
<proteinExistence type="predicted"/>
<evidence type="ECO:0000313" key="1">
    <source>
        <dbReference type="EMBL" id="QZE14720.1"/>
    </source>
</evidence>
<accession>A0AC61NNW0</accession>
<sequence>MNNFKLIIVLSVFVGIFSSCNQQQNDNNKSRTIDYVNVFMGTDGPGNTYPGATTPFGMVQLSPDNGLPGWDRIAGYFYPDSTIAGFSHTHLTGTGAGDLYDILVMPYNSRFTESLVDNTYRPYSKFDHSDENASPGYYSVLLKSSGIKAELTATDRVGVHRYTFPKDEDSRIAIDLGFAMNWDAVTDSYIRVVDKQTIEGYRFSKGWARDQKVYFVVKLSKPAVRVSLSQGDKNVQSASTQGIASKIVLHYQFSEKDEVELKVALSSVSINGAKKNLKAEASGKNFNQILTATQNKWEKELSKVKVSGTNHQKRIFYSNYYHLLLAPTIYSDVDGKYKGVGGQITQSSGDIHYDTFSLWDTFRTAHPLFTIIESERVNDFVLSMLDHYKQSGRLPVWSLAGEETNMMIGYHAVPVIVDAYFKGFKGFDPNLAYEACKASAMVDERQIDEYKKKGYIAFNKGHENWSVSKTLEYAYDDWCIAQFAKALNKEADYVYFSKRAENWRNVYDTRSTFMRAKTIDGDFVKPFIAKEYTNDFCESNAWQYVWFVPQNINGLVDAIGGKEPFVCKLDSMFSFYPTKDDKLPIFSTGMIGQYAHGNEPSHHVAYLYNYVGEPWKTQALTRRIIESQYFDKPDGYCGNEDCGQMSAWLMMSAMGIYPVNPADGNYAITSPWMSHFEITLPKGKKLVIDAPEVSDSNIYIQSVMWNGVLLTKPFISHNKIMDGGVLHFEMGPEPNKEWK</sequence>